<evidence type="ECO:0000313" key="5">
    <source>
        <dbReference type="EMBL" id="GLH70815.1"/>
    </source>
</evidence>
<feature type="domain" description="Exonuclease" evidence="4">
    <location>
        <begin position="25"/>
        <end position="203"/>
    </location>
</feature>
<dbReference type="InterPro" id="IPR006054">
    <property type="entry name" value="DnaQ"/>
</dbReference>
<evidence type="ECO:0000256" key="2">
    <source>
        <dbReference type="ARBA" id="ARBA00022801"/>
    </source>
</evidence>
<evidence type="ECO:0000256" key="3">
    <source>
        <dbReference type="ARBA" id="ARBA00022839"/>
    </source>
</evidence>
<keyword evidence="2" id="KW-0378">Hydrolase</keyword>
<dbReference type="Proteomes" id="UP001165089">
    <property type="component" value="Unassembled WGS sequence"/>
</dbReference>
<dbReference type="RefSeq" id="WP_285726411.1">
    <property type="nucleotide sequence ID" value="NZ_BSDD01000004.1"/>
</dbReference>
<dbReference type="InterPro" id="IPR036397">
    <property type="entry name" value="RNaseH_sf"/>
</dbReference>
<dbReference type="PANTHER" id="PTHR30231:SF4">
    <property type="entry name" value="PROTEIN NEN2"/>
    <property type="match status" value="1"/>
</dbReference>
<dbReference type="PANTHER" id="PTHR30231">
    <property type="entry name" value="DNA POLYMERASE III SUBUNIT EPSILON"/>
    <property type="match status" value="1"/>
</dbReference>
<name>A0ABQ5Q8T3_9BACT</name>
<dbReference type="InterPro" id="IPR013520">
    <property type="entry name" value="Ribonucl_H"/>
</dbReference>
<dbReference type="CDD" id="cd06127">
    <property type="entry name" value="DEDDh"/>
    <property type="match status" value="1"/>
</dbReference>
<dbReference type="InterPro" id="IPR012337">
    <property type="entry name" value="RNaseH-like_sf"/>
</dbReference>
<gene>
    <name evidence="5" type="ORF">GETHPA_23480</name>
</gene>
<dbReference type="Gene3D" id="3.30.420.10">
    <property type="entry name" value="Ribonuclease H-like superfamily/Ribonuclease H"/>
    <property type="match status" value="1"/>
</dbReference>
<reference evidence="5 6" key="1">
    <citation type="journal article" date="2023" name="Antonie Van Leeuwenhoek">
        <title>Mesoterricola silvestris gen. nov., sp. nov., Mesoterricola sediminis sp. nov., Geothrix oryzae sp. nov., Geothrix edaphica sp. nov., Geothrix rubra sp. nov., and Geothrix limicola sp. nov., six novel members of Acidobacteriota isolated from soils.</title>
        <authorList>
            <person name="Itoh H."/>
            <person name="Sugisawa Y."/>
            <person name="Mise K."/>
            <person name="Xu Z."/>
            <person name="Kuniyasu M."/>
            <person name="Ushijima N."/>
            <person name="Kawano K."/>
            <person name="Kobayashi E."/>
            <person name="Shiratori Y."/>
            <person name="Masuda Y."/>
            <person name="Senoo K."/>
        </authorList>
    </citation>
    <scope>NUCLEOTIDE SEQUENCE [LARGE SCALE GENOMIC DNA]</scope>
    <source>
        <strain evidence="5 6">Red803</strain>
    </source>
</reference>
<protein>
    <submittedName>
        <fullName evidence="5">DNA polymerase III subunit epsilon</fullName>
    </submittedName>
</protein>
<comment type="caution">
    <text evidence="5">The sequence shown here is derived from an EMBL/GenBank/DDBJ whole genome shotgun (WGS) entry which is preliminary data.</text>
</comment>
<dbReference type="SUPFAM" id="SSF53098">
    <property type="entry name" value="Ribonuclease H-like"/>
    <property type="match status" value="1"/>
</dbReference>
<keyword evidence="3" id="KW-0269">Exonuclease</keyword>
<dbReference type="NCBIfam" id="TIGR00573">
    <property type="entry name" value="dnaq"/>
    <property type="match status" value="1"/>
</dbReference>
<dbReference type="EMBL" id="BSDD01000004">
    <property type="protein sequence ID" value="GLH70815.1"/>
    <property type="molecule type" value="Genomic_DNA"/>
</dbReference>
<keyword evidence="6" id="KW-1185">Reference proteome</keyword>
<accession>A0ABQ5Q8T3</accession>
<keyword evidence="1" id="KW-0540">Nuclease</keyword>
<dbReference type="Pfam" id="PF00929">
    <property type="entry name" value="RNase_T"/>
    <property type="match status" value="1"/>
</dbReference>
<organism evidence="5 6">
    <name type="scientific">Geothrix rubra</name>
    <dbReference type="NCBI Taxonomy" id="2927977"/>
    <lineage>
        <taxon>Bacteria</taxon>
        <taxon>Pseudomonadati</taxon>
        <taxon>Acidobacteriota</taxon>
        <taxon>Holophagae</taxon>
        <taxon>Holophagales</taxon>
        <taxon>Holophagaceae</taxon>
        <taxon>Geothrix</taxon>
    </lineage>
</organism>
<evidence type="ECO:0000256" key="1">
    <source>
        <dbReference type="ARBA" id="ARBA00022722"/>
    </source>
</evidence>
<evidence type="ECO:0000313" key="6">
    <source>
        <dbReference type="Proteomes" id="UP001165089"/>
    </source>
</evidence>
<sequence length="234" mass="24549">MGLGAWLGRVLGLGGGTAGPIADTPFVVLDTELTGLDERKDDIVSIGAVRMRGGRLELGGSFHELVNPKAALQARSVVIHGITPSQVAARPPIEEVLAAFLAYAGDAVLVGHCLPVDLAFLNREARRVAGGPLRNRTVDTLSLSAWLRQRHVEHPAFAGPPQGLGLFELARAFDIPVVEGHTALGDAYLTAQLLQRLLPLAAQAGVTDLASLLRVGDPTRQAEHLAPPGGPSPF</sequence>
<dbReference type="SMART" id="SM00479">
    <property type="entry name" value="EXOIII"/>
    <property type="match status" value="1"/>
</dbReference>
<proteinExistence type="predicted"/>
<evidence type="ECO:0000259" key="4">
    <source>
        <dbReference type="SMART" id="SM00479"/>
    </source>
</evidence>